<name>A0AAU9FG71_DROMD</name>
<keyword evidence="4" id="KW-1185">Reference proteome</keyword>
<accession>A0AAU9FG71</accession>
<evidence type="ECO:0000313" key="3">
    <source>
        <dbReference type="EMBL" id="BFF94690.1"/>
    </source>
</evidence>
<dbReference type="AlphaFoldDB" id="A0AAU9FG71"/>
<feature type="coiled-coil region" evidence="1">
    <location>
        <begin position="169"/>
        <end position="196"/>
    </location>
</feature>
<gene>
    <name evidence="3" type="ORF">DMAD_12252</name>
</gene>
<feature type="compositionally biased region" description="Low complexity" evidence="2">
    <location>
        <begin position="131"/>
        <end position="144"/>
    </location>
</feature>
<dbReference type="EMBL" id="AP029264">
    <property type="protein sequence ID" value="BFF94690.1"/>
    <property type="molecule type" value="Genomic_DNA"/>
</dbReference>
<keyword evidence="1" id="KW-0175">Coiled coil</keyword>
<dbReference type="Proteomes" id="UP001500889">
    <property type="component" value="Chromosome U"/>
</dbReference>
<feature type="compositionally biased region" description="Polar residues" evidence="2">
    <location>
        <begin position="146"/>
        <end position="159"/>
    </location>
</feature>
<proteinExistence type="predicted"/>
<sequence>MSTTPHSLKTDVSMSHKSDLKSHLSKAALHQEFVPPQDLDISAIMYKYYLEEYRKYTPEERDSRLATFDAMDMLRTIEQIHNDVATMKLENYIMVEFLEKNDPKLLIGLRQRRTSILKRFQNKQRASFHGSQRMSSRQSSSKRSIPLSTSHLASLSPTATDRRRGTEYKLNFKAKAEMAEKRAAEVEKRVVDIERNGKTS</sequence>
<feature type="region of interest" description="Disordered" evidence="2">
    <location>
        <begin position="121"/>
        <end position="167"/>
    </location>
</feature>
<protein>
    <submittedName>
        <fullName evidence="3">Uncharacterized protein</fullName>
    </submittedName>
</protein>
<evidence type="ECO:0000256" key="1">
    <source>
        <dbReference type="SAM" id="Coils"/>
    </source>
</evidence>
<evidence type="ECO:0000313" key="4">
    <source>
        <dbReference type="Proteomes" id="UP001500889"/>
    </source>
</evidence>
<evidence type="ECO:0000256" key="2">
    <source>
        <dbReference type="SAM" id="MobiDB-lite"/>
    </source>
</evidence>
<reference evidence="3 4" key="1">
    <citation type="submission" date="2024-02" db="EMBL/GenBank/DDBJ databases">
        <title>A chromosome-level genome assembly of Drosophila madeirensis, a fruit fly species endemic to Madeira island.</title>
        <authorList>
            <person name="Tomihara K."/>
            <person name="Llopart A."/>
            <person name="Yamamoto D."/>
        </authorList>
    </citation>
    <scope>NUCLEOTIDE SEQUENCE [LARGE SCALE GENOMIC DNA]</scope>
    <source>
        <strain evidence="3 4">RF1</strain>
    </source>
</reference>
<organism evidence="3 4">
    <name type="scientific">Drosophila madeirensis</name>
    <name type="common">Fruit fly</name>
    <dbReference type="NCBI Taxonomy" id="30013"/>
    <lineage>
        <taxon>Eukaryota</taxon>
        <taxon>Metazoa</taxon>
        <taxon>Ecdysozoa</taxon>
        <taxon>Arthropoda</taxon>
        <taxon>Hexapoda</taxon>
        <taxon>Insecta</taxon>
        <taxon>Pterygota</taxon>
        <taxon>Neoptera</taxon>
        <taxon>Endopterygota</taxon>
        <taxon>Diptera</taxon>
        <taxon>Brachycera</taxon>
        <taxon>Muscomorpha</taxon>
        <taxon>Ephydroidea</taxon>
        <taxon>Drosophilidae</taxon>
        <taxon>Drosophila</taxon>
        <taxon>Sophophora</taxon>
    </lineage>
</organism>